<evidence type="ECO:0000259" key="1">
    <source>
        <dbReference type="Pfam" id="PF11852"/>
    </source>
</evidence>
<dbReference type="Gene3D" id="2.60.40.1180">
    <property type="entry name" value="Golgi alpha-mannosidase II"/>
    <property type="match status" value="1"/>
</dbReference>
<accession>A0A6A2YRU1</accession>
<sequence length="588" mass="67017">MAANLRDFVLTDFEGKERKGSEVLSFGGTPVGYALCPTETVNYVSAHENETLFDIISFKTPVEISVEDRCRMNHFATSIIALTQGIQFFHAGDEMLRSKSLDRDSYNSGDWFNRYSSPLFRLRTANAIQERVRFLNTGPSWVPGIIVMSIEDGNEGVPGLSQLDPIVLYIVVVFNASPTEASFSSPTLRGRTLQLHPIQLRSHRTMHPQGVSPCQGGRHPCSLSLEKHEKFAVLNVPGNSSSTWRGLLRTRNLIKKGCKWQIKSGAQIKFWQDWWVGKEPLKNLYPLMDNPIRNEVENDKRTWGFTKDGKFTVKSAYYAIINTEDINCKDCRNEVESISHILRTCSTARTVWEELKAWEQDRQFGSMAFKNWLKRNSLSKKPGIENLERGPMLMAAIWSLWKARNDRIFKDARTDPFMVIKYAKQFAKDIERAWINSQRKMVNDPFWVSWRKPPEGGWILNTDGVHKMNSGMAVAGGLIRDSNGDWKIGFMLKLGRINSSDAEIWGARQGLSIAKSLGLRNLILHMDAKWVVDIFNVRHIWREGNKCADKLANMALLQEEDLTILQLPPTDLLEQLGTNKKEVGDLRH</sequence>
<protein>
    <recommendedName>
        <fullName evidence="5">RNase H type-1 domain-containing protein</fullName>
    </recommendedName>
</protein>
<dbReference type="AlphaFoldDB" id="A0A6A2YRU1"/>
<dbReference type="GO" id="GO:0004523">
    <property type="term" value="F:RNA-DNA hybrid ribonuclease activity"/>
    <property type="evidence" value="ECO:0007669"/>
    <property type="project" value="InterPro"/>
</dbReference>
<feature type="domain" description="RNase H type-1" evidence="2">
    <location>
        <begin position="461"/>
        <end position="536"/>
    </location>
</feature>
<evidence type="ECO:0000259" key="2">
    <source>
        <dbReference type="Pfam" id="PF13456"/>
    </source>
</evidence>
<dbReference type="Gene3D" id="3.30.420.10">
    <property type="entry name" value="Ribonuclease H-like superfamily/Ribonuclease H"/>
    <property type="match status" value="1"/>
</dbReference>
<dbReference type="SUPFAM" id="SSF51011">
    <property type="entry name" value="Glycosyl hydrolase domain"/>
    <property type="match status" value="1"/>
</dbReference>
<dbReference type="InterPro" id="IPR044730">
    <property type="entry name" value="RNase_H-like_dom_plant"/>
</dbReference>
<proteinExistence type="predicted"/>
<evidence type="ECO:0008006" key="5">
    <source>
        <dbReference type="Google" id="ProtNLM"/>
    </source>
</evidence>
<dbReference type="InterPro" id="IPR017853">
    <property type="entry name" value="GH"/>
</dbReference>
<comment type="caution">
    <text evidence="3">The sequence shown here is derived from an EMBL/GenBank/DDBJ whole genome shotgun (WGS) entry which is preliminary data.</text>
</comment>
<dbReference type="InterPro" id="IPR002156">
    <property type="entry name" value="RNaseH_domain"/>
</dbReference>
<dbReference type="Pfam" id="PF13456">
    <property type="entry name" value="RVT_3"/>
    <property type="match status" value="1"/>
</dbReference>
<gene>
    <name evidence="3" type="ORF">F3Y22_tig00111276pilonHSYRG00040</name>
</gene>
<evidence type="ECO:0000313" key="3">
    <source>
        <dbReference type="EMBL" id="KAE8682027.1"/>
    </source>
</evidence>
<dbReference type="GO" id="GO:0003676">
    <property type="term" value="F:nucleic acid binding"/>
    <property type="evidence" value="ECO:0007669"/>
    <property type="project" value="InterPro"/>
</dbReference>
<dbReference type="CDD" id="cd06222">
    <property type="entry name" value="RNase_H_like"/>
    <property type="match status" value="1"/>
</dbReference>
<dbReference type="InterPro" id="IPR012337">
    <property type="entry name" value="RNaseH-like_sf"/>
</dbReference>
<dbReference type="InterPro" id="IPR024561">
    <property type="entry name" value="Pullul_strch_C"/>
</dbReference>
<dbReference type="Gene3D" id="3.20.20.80">
    <property type="entry name" value="Glycosidases"/>
    <property type="match status" value="2"/>
</dbReference>
<dbReference type="Pfam" id="PF11852">
    <property type="entry name" value="Pullul_strch_C"/>
    <property type="match status" value="1"/>
</dbReference>
<dbReference type="Proteomes" id="UP000436088">
    <property type="component" value="Unassembled WGS sequence"/>
</dbReference>
<reference evidence="3" key="1">
    <citation type="submission" date="2019-09" db="EMBL/GenBank/DDBJ databases">
        <title>Draft genome information of white flower Hibiscus syriacus.</title>
        <authorList>
            <person name="Kim Y.-M."/>
        </authorList>
    </citation>
    <scope>NUCLEOTIDE SEQUENCE [LARGE SCALE GENOMIC DNA]</scope>
    <source>
        <strain evidence="3">YM2019G1</strain>
    </source>
</reference>
<dbReference type="SUPFAM" id="SSF53098">
    <property type="entry name" value="Ribonuclease H-like"/>
    <property type="match status" value="1"/>
</dbReference>
<dbReference type="SUPFAM" id="SSF51445">
    <property type="entry name" value="(Trans)glycosidases"/>
    <property type="match status" value="1"/>
</dbReference>
<feature type="domain" description="Alpha-1,6-glucosidases pullulanase-type C-terminal" evidence="1">
    <location>
        <begin position="114"/>
        <end position="203"/>
    </location>
</feature>
<dbReference type="EMBL" id="VEPZ02001292">
    <property type="protein sequence ID" value="KAE8682027.1"/>
    <property type="molecule type" value="Genomic_DNA"/>
</dbReference>
<organism evidence="3 4">
    <name type="scientific">Hibiscus syriacus</name>
    <name type="common">Rose of Sharon</name>
    <dbReference type="NCBI Taxonomy" id="106335"/>
    <lineage>
        <taxon>Eukaryota</taxon>
        <taxon>Viridiplantae</taxon>
        <taxon>Streptophyta</taxon>
        <taxon>Embryophyta</taxon>
        <taxon>Tracheophyta</taxon>
        <taxon>Spermatophyta</taxon>
        <taxon>Magnoliopsida</taxon>
        <taxon>eudicotyledons</taxon>
        <taxon>Gunneridae</taxon>
        <taxon>Pentapetalae</taxon>
        <taxon>rosids</taxon>
        <taxon>malvids</taxon>
        <taxon>Malvales</taxon>
        <taxon>Malvaceae</taxon>
        <taxon>Malvoideae</taxon>
        <taxon>Hibiscus</taxon>
    </lineage>
</organism>
<dbReference type="InterPro" id="IPR036397">
    <property type="entry name" value="RNaseH_sf"/>
</dbReference>
<evidence type="ECO:0000313" key="4">
    <source>
        <dbReference type="Proteomes" id="UP000436088"/>
    </source>
</evidence>
<dbReference type="InterPro" id="IPR013780">
    <property type="entry name" value="Glyco_hydro_b"/>
</dbReference>
<name>A0A6A2YRU1_HIBSY</name>
<dbReference type="PANTHER" id="PTHR43002">
    <property type="entry name" value="GLYCOGEN DEBRANCHING ENZYME"/>
    <property type="match status" value="1"/>
</dbReference>
<keyword evidence="4" id="KW-1185">Reference proteome</keyword>